<keyword evidence="4" id="KW-1185">Reference proteome</keyword>
<dbReference type="Gene3D" id="2.60.40.3440">
    <property type="match status" value="1"/>
</dbReference>
<feature type="compositionally biased region" description="Low complexity" evidence="1">
    <location>
        <begin position="1"/>
        <end position="17"/>
    </location>
</feature>
<evidence type="ECO:0000313" key="3">
    <source>
        <dbReference type="EMBL" id="NFV79450.1"/>
    </source>
</evidence>
<dbReference type="EMBL" id="JAAIYP010000028">
    <property type="protein sequence ID" value="NFV79450.1"/>
    <property type="molecule type" value="Genomic_DNA"/>
</dbReference>
<dbReference type="Proteomes" id="UP000480684">
    <property type="component" value="Unassembled WGS sequence"/>
</dbReference>
<comment type="caution">
    <text evidence="3">The sequence shown here is derived from an EMBL/GenBank/DDBJ whole genome shotgun (WGS) entry which is preliminary data.</text>
</comment>
<dbReference type="GO" id="GO:0016020">
    <property type="term" value="C:membrane"/>
    <property type="evidence" value="ECO:0007669"/>
    <property type="project" value="InterPro"/>
</dbReference>
<dbReference type="SUPFAM" id="SSF49313">
    <property type="entry name" value="Cadherin-like"/>
    <property type="match status" value="2"/>
</dbReference>
<evidence type="ECO:0000259" key="2">
    <source>
        <dbReference type="PROSITE" id="PS50268"/>
    </source>
</evidence>
<dbReference type="Pfam" id="PF17963">
    <property type="entry name" value="Big_9"/>
    <property type="match status" value="3"/>
</dbReference>
<feature type="compositionally biased region" description="Low complexity" evidence="1">
    <location>
        <begin position="94"/>
        <end position="109"/>
    </location>
</feature>
<evidence type="ECO:0000256" key="1">
    <source>
        <dbReference type="SAM" id="MobiDB-lite"/>
    </source>
</evidence>
<dbReference type="RefSeq" id="WP_163675873.1">
    <property type="nucleotide sequence ID" value="NZ_JAAIYP010000028.1"/>
</dbReference>
<dbReference type="InterPro" id="IPR015919">
    <property type="entry name" value="Cadherin-like_sf"/>
</dbReference>
<feature type="region of interest" description="Disordered" evidence="1">
    <location>
        <begin position="1"/>
        <end position="21"/>
    </location>
</feature>
<gene>
    <name evidence="3" type="ORF">G4223_04920</name>
</gene>
<proteinExistence type="predicted"/>
<dbReference type="Gene3D" id="2.60.40.60">
    <property type="entry name" value="Cadherins"/>
    <property type="match status" value="1"/>
</dbReference>
<evidence type="ECO:0000313" key="4">
    <source>
        <dbReference type="Proteomes" id="UP000480684"/>
    </source>
</evidence>
<dbReference type="InterPro" id="IPR002126">
    <property type="entry name" value="Cadherin-like_dom"/>
</dbReference>
<reference evidence="3 4" key="1">
    <citation type="submission" date="2020-02" db="EMBL/GenBank/DDBJ databases">
        <authorList>
            <person name="Dziuba M."/>
            <person name="Kuznetsov B."/>
            <person name="Mardanov A."/>
            <person name="Ravin N."/>
            <person name="Grouzdev D."/>
        </authorList>
    </citation>
    <scope>NUCLEOTIDE SEQUENCE [LARGE SCALE GENOMIC DNA]</scope>
    <source>
        <strain evidence="3 4">SpK</strain>
    </source>
</reference>
<name>A0A7C9UV66_9PROT</name>
<accession>A0A7C9UV66</accession>
<dbReference type="PROSITE" id="PS50268">
    <property type="entry name" value="CADHERIN_2"/>
    <property type="match status" value="2"/>
</dbReference>
<dbReference type="InterPro" id="IPR006644">
    <property type="entry name" value="Cadg"/>
</dbReference>
<feature type="domain" description="Cadherin" evidence="2">
    <location>
        <begin position="411"/>
        <end position="503"/>
    </location>
</feature>
<dbReference type="Gene3D" id="2.60.40.10">
    <property type="entry name" value="Immunoglobulins"/>
    <property type="match status" value="2"/>
</dbReference>
<organism evidence="3 4">
    <name type="scientific">Magnetospirillum aberrantis SpK</name>
    <dbReference type="NCBI Taxonomy" id="908842"/>
    <lineage>
        <taxon>Bacteria</taxon>
        <taxon>Pseudomonadati</taxon>
        <taxon>Pseudomonadota</taxon>
        <taxon>Alphaproteobacteria</taxon>
        <taxon>Rhodospirillales</taxon>
        <taxon>Rhodospirillaceae</taxon>
        <taxon>Magnetospirillum</taxon>
    </lineage>
</organism>
<dbReference type="InterPro" id="IPR010221">
    <property type="entry name" value="VCBS_dom"/>
</dbReference>
<dbReference type="InterPro" id="IPR013783">
    <property type="entry name" value="Ig-like_fold"/>
</dbReference>
<dbReference type="NCBIfam" id="NF012211">
    <property type="entry name" value="tand_rpt_95"/>
    <property type="match status" value="2"/>
</dbReference>
<dbReference type="Pfam" id="PF05345">
    <property type="entry name" value="He_PIG"/>
    <property type="match status" value="1"/>
</dbReference>
<feature type="region of interest" description="Disordered" evidence="1">
    <location>
        <begin position="94"/>
        <end position="162"/>
    </location>
</feature>
<dbReference type="SMART" id="SM00736">
    <property type="entry name" value="CADG"/>
    <property type="match status" value="1"/>
</dbReference>
<dbReference type="GO" id="GO:0007156">
    <property type="term" value="P:homophilic cell adhesion via plasma membrane adhesion molecules"/>
    <property type="evidence" value="ECO:0007669"/>
    <property type="project" value="InterPro"/>
</dbReference>
<dbReference type="AlphaFoldDB" id="A0A7C9UV66"/>
<protein>
    <submittedName>
        <fullName evidence="3">Tandem-95 repeat protein</fullName>
    </submittedName>
</protein>
<dbReference type="NCBIfam" id="TIGR01965">
    <property type="entry name" value="VCBS_repeat"/>
    <property type="match status" value="2"/>
</dbReference>
<feature type="non-terminal residue" evidence="3">
    <location>
        <position position="611"/>
    </location>
</feature>
<sequence>MSDENSVNETTSTETPNQNAQQALDDLTVLSNVDDQSMGLTRLNAVRSTDLSDGALGTFATIHQGSTAHPSVQEGFANQTGEIGSAEVEIETADTAVDTSSTTTAPLDTETTEAEAEPDTAPNLDGQSDLYGGNIIFGSGIDSQTETAETAPEVPVDEGSQPVAETEILVPAASEEPLHIDQLPVFEGVQVEFDGAPEVNGPYDMVGKEGESLSFRVNAYDPDGGGVTISFSDAAHGSIVFDSASGQYVYQPYPDQSDWFGTETVTVFVTDDEGNVVSRDITIKLENVDDEATWSVTGNSAEESTTDTATVVNGTLNVTDIDGDIVSYEVVGNGENGTVTIDENGNFVFSAKDNNWNGSDSFTIRVTDSAGGTTDITVPVTISPTDDAAVITSPDHVDLEVDQGGVASGDLDAVDPDGDTLTYGVIDPKTGDLVQELETEYGTVVVDPETGEYTFTPNDNAKTLDDGESATEQFQVAATDGNTVSAPQTVDVTINGTNDAPEVTSTIASGNTAEDAPFTLDASTVFKDVDTNDTLTYSATLANGDPLPDWLSIDPNTGVLSGTPTNGDVGELSIVVTASDGDASVSADPFTVTVDNVNDAPVVTTDIASVA</sequence>
<dbReference type="GO" id="GO:0005509">
    <property type="term" value="F:calcium ion binding"/>
    <property type="evidence" value="ECO:0007669"/>
    <property type="project" value="InterPro"/>
</dbReference>
<feature type="domain" description="Cadherin" evidence="2">
    <location>
        <begin position="528"/>
        <end position="603"/>
    </location>
</feature>